<gene>
    <name evidence="3" type="ORF">Q7A36_16175</name>
</gene>
<dbReference type="InterPro" id="IPR042100">
    <property type="entry name" value="Bug_dom1"/>
</dbReference>
<evidence type="ECO:0000256" key="2">
    <source>
        <dbReference type="SAM" id="SignalP"/>
    </source>
</evidence>
<keyword evidence="4" id="KW-1185">Reference proteome</keyword>
<dbReference type="PANTHER" id="PTHR42928">
    <property type="entry name" value="TRICARBOXYLATE-BINDING PROTEIN"/>
    <property type="match status" value="1"/>
</dbReference>
<organism evidence="3 4">
    <name type="scientific">Paracraurococcus lichenis</name>
    <dbReference type="NCBI Taxonomy" id="3064888"/>
    <lineage>
        <taxon>Bacteria</taxon>
        <taxon>Pseudomonadati</taxon>
        <taxon>Pseudomonadota</taxon>
        <taxon>Alphaproteobacteria</taxon>
        <taxon>Acetobacterales</taxon>
        <taxon>Roseomonadaceae</taxon>
        <taxon>Paracraurococcus</taxon>
    </lineage>
</organism>
<reference evidence="3 4" key="1">
    <citation type="submission" date="2023-08" db="EMBL/GenBank/DDBJ databases">
        <title>The draft genome sequence of Paracraurococcus sp. LOR1-02.</title>
        <authorList>
            <person name="Kingkaew E."/>
            <person name="Tanasupawat S."/>
        </authorList>
    </citation>
    <scope>NUCLEOTIDE SEQUENCE [LARGE SCALE GENOMIC DNA]</scope>
    <source>
        <strain evidence="3 4">LOR1-02</strain>
    </source>
</reference>
<keyword evidence="2" id="KW-0732">Signal</keyword>
<feature type="chain" id="PRO_5045923627" evidence="2">
    <location>
        <begin position="26"/>
        <end position="328"/>
    </location>
</feature>
<feature type="signal peptide" evidence="2">
    <location>
        <begin position="1"/>
        <end position="25"/>
    </location>
</feature>
<dbReference type="Proteomes" id="UP001243009">
    <property type="component" value="Unassembled WGS sequence"/>
</dbReference>
<dbReference type="Pfam" id="PF03401">
    <property type="entry name" value="TctC"/>
    <property type="match status" value="1"/>
</dbReference>
<accession>A0ABT9E172</accession>
<evidence type="ECO:0000313" key="4">
    <source>
        <dbReference type="Proteomes" id="UP001243009"/>
    </source>
</evidence>
<name>A0ABT9E172_9PROT</name>
<evidence type="ECO:0000313" key="3">
    <source>
        <dbReference type="EMBL" id="MDO9709891.1"/>
    </source>
</evidence>
<proteinExistence type="inferred from homology"/>
<comment type="similarity">
    <text evidence="1">Belongs to the UPF0065 (bug) family.</text>
</comment>
<dbReference type="PANTHER" id="PTHR42928:SF5">
    <property type="entry name" value="BLR1237 PROTEIN"/>
    <property type="match status" value="1"/>
</dbReference>
<dbReference type="Gene3D" id="3.40.190.150">
    <property type="entry name" value="Bordetella uptake gene, domain 1"/>
    <property type="match status" value="1"/>
</dbReference>
<dbReference type="InterPro" id="IPR005064">
    <property type="entry name" value="BUG"/>
</dbReference>
<comment type="caution">
    <text evidence="3">The sequence shown here is derived from an EMBL/GenBank/DDBJ whole genome shotgun (WGS) entry which is preliminary data.</text>
</comment>
<dbReference type="Gene3D" id="3.40.190.10">
    <property type="entry name" value="Periplasmic binding protein-like II"/>
    <property type="match status" value="1"/>
</dbReference>
<dbReference type="CDD" id="cd07012">
    <property type="entry name" value="PBP2_Bug_TTT"/>
    <property type="match status" value="1"/>
</dbReference>
<evidence type="ECO:0000256" key="1">
    <source>
        <dbReference type="ARBA" id="ARBA00006987"/>
    </source>
</evidence>
<dbReference type="PIRSF" id="PIRSF017082">
    <property type="entry name" value="YflP"/>
    <property type="match status" value="1"/>
</dbReference>
<protein>
    <submittedName>
        <fullName evidence="3">Tripartite tricarboxylate transporter substrate binding protein</fullName>
    </submittedName>
</protein>
<dbReference type="RefSeq" id="WP_305104758.1">
    <property type="nucleotide sequence ID" value="NZ_JAUTWS010000014.1"/>
</dbReference>
<dbReference type="EMBL" id="JAUTWS010000014">
    <property type="protein sequence ID" value="MDO9709891.1"/>
    <property type="molecule type" value="Genomic_DNA"/>
</dbReference>
<sequence length="328" mass="35418">MPHAGTGRRAALILGAGALAAPALAQGTNPGKFPDRPIRLIVPWPPGGSADAQLRSLAELAAKTLGQPVLVENRPGASGTLGAQFLTTQAKPDGYTLGQMHMSIVRRPFIVRTPPWDPVNDFTHVIGLCGWMYGIVVKADGPIRSWADYLAHARANPGRLTYATSGIATTNHLAMEEIAARERIDIVHVPYRASNEAAVAVTAGEVMSVADSSSWGPLVESGALRLICVWTAERSPRFPEAPTLRELGYDMVITSPYGISGPKGMDPGVTRALHDAFHAALMDPANTAVRAQFDMPLEYYPTAEYRQFIARRAEYEQGMARKLNLRID</sequence>